<proteinExistence type="predicted"/>
<dbReference type="Proteomes" id="UP000218334">
    <property type="component" value="Unassembled WGS sequence"/>
</dbReference>
<accession>A0A2H3BFI9</accession>
<keyword evidence="1" id="KW-0732">Signal</keyword>
<feature type="chain" id="PRO_5013574669" evidence="1">
    <location>
        <begin position="17"/>
        <end position="136"/>
    </location>
</feature>
<protein>
    <submittedName>
        <fullName evidence="2">Uncharacterized protein</fullName>
    </submittedName>
</protein>
<evidence type="ECO:0000313" key="3">
    <source>
        <dbReference type="Proteomes" id="UP000218334"/>
    </source>
</evidence>
<organism evidence="2 3">
    <name type="scientific">Armillaria solidipes</name>
    <dbReference type="NCBI Taxonomy" id="1076256"/>
    <lineage>
        <taxon>Eukaryota</taxon>
        <taxon>Fungi</taxon>
        <taxon>Dikarya</taxon>
        <taxon>Basidiomycota</taxon>
        <taxon>Agaricomycotina</taxon>
        <taxon>Agaricomycetes</taxon>
        <taxon>Agaricomycetidae</taxon>
        <taxon>Agaricales</taxon>
        <taxon>Marasmiineae</taxon>
        <taxon>Physalacriaceae</taxon>
        <taxon>Armillaria</taxon>
    </lineage>
</organism>
<evidence type="ECO:0000256" key="1">
    <source>
        <dbReference type="SAM" id="SignalP"/>
    </source>
</evidence>
<gene>
    <name evidence="2" type="ORF">ARMSODRAFT_980644</name>
</gene>
<dbReference type="AlphaFoldDB" id="A0A2H3BFI9"/>
<evidence type="ECO:0000313" key="2">
    <source>
        <dbReference type="EMBL" id="PBK62603.1"/>
    </source>
</evidence>
<reference evidence="3" key="1">
    <citation type="journal article" date="2017" name="Nat. Ecol. Evol.">
        <title>Genome expansion and lineage-specific genetic innovations in the forest pathogenic fungi Armillaria.</title>
        <authorList>
            <person name="Sipos G."/>
            <person name="Prasanna A.N."/>
            <person name="Walter M.C."/>
            <person name="O'Connor E."/>
            <person name="Balint B."/>
            <person name="Krizsan K."/>
            <person name="Kiss B."/>
            <person name="Hess J."/>
            <person name="Varga T."/>
            <person name="Slot J."/>
            <person name="Riley R."/>
            <person name="Boka B."/>
            <person name="Rigling D."/>
            <person name="Barry K."/>
            <person name="Lee J."/>
            <person name="Mihaltcheva S."/>
            <person name="LaButti K."/>
            <person name="Lipzen A."/>
            <person name="Waldron R."/>
            <person name="Moloney N.M."/>
            <person name="Sperisen C."/>
            <person name="Kredics L."/>
            <person name="Vagvoelgyi C."/>
            <person name="Patrignani A."/>
            <person name="Fitzpatrick D."/>
            <person name="Nagy I."/>
            <person name="Doyle S."/>
            <person name="Anderson J.B."/>
            <person name="Grigoriev I.V."/>
            <person name="Gueldener U."/>
            <person name="Muensterkoetter M."/>
            <person name="Nagy L.G."/>
        </authorList>
    </citation>
    <scope>NUCLEOTIDE SEQUENCE [LARGE SCALE GENOMIC DNA]</scope>
    <source>
        <strain evidence="3">28-4</strain>
    </source>
</reference>
<dbReference type="EMBL" id="KZ293465">
    <property type="protein sequence ID" value="PBK62603.1"/>
    <property type="molecule type" value="Genomic_DNA"/>
</dbReference>
<feature type="signal peptide" evidence="1">
    <location>
        <begin position="1"/>
        <end position="16"/>
    </location>
</feature>
<sequence>MTRSMTLRFFFRHVCAGFATSYAVSQGPVPGPTGLTEMISVVQRAISIETEFKPTLQAVEDHINKSPKRSQAKGPGQALQVFNAHHGNVLSEHQVIIQEVIRVGENDPTLIRWMVHKFRRGMACNSTRPPPQDIFL</sequence>
<keyword evidence="3" id="KW-1185">Reference proteome</keyword>
<name>A0A2H3BFI9_9AGAR</name>